<protein>
    <submittedName>
        <fullName evidence="1">Uncharacterized protein</fullName>
    </submittedName>
</protein>
<reference evidence="1" key="1">
    <citation type="submission" date="2009-10" db="EMBL/GenBank/DDBJ databases">
        <title>Diversity of trophic interactions inside an arsenic-rich microbial ecosystem.</title>
        <authorList>
            <person name="Bertin P.N."/>
            <person name="Heinrich-Salmeron A."/>
            <person name="Pelletier E."/>
            <person name="Goulhen-Chollet F."/>
            <person name="Arsene-Ploetze F."/>
            <person name="Gallien S."/>
            <person name="Calteau A."/>
            <person name="Vallenet D."/>
            <person name="Casiot C."/>
            <person name="Chane-Woon-Ming B."/>
            <person name="Giloteaux L."/>
            <person name="Barakat M."/>
            <person name="Bonnefoy V."/>
            <person name="Bruneel O."/>
            <person name="Chandler M."/>
            <person name="Cleiss J."/>
            <person name="Duran R."/>
            <person name="Elbaz-Poulichet F."/>
            <person name="Fonknechten N."/>
            <person name="Lauga B."/>
            <person name="Mornico D."/>
            <person name="Ortet P."/>
            <person name="Schaeffer C."/>
            <person name="Siguier P."/>
            <person name="Alexander Thil Smith A."/>
            <person name="Van Dorsselaer A."/>
            <person name="Weissenbach J."/>
            <person name="Medigue C."/>
            <person name="Le Paslier D."/>
        </authorList>
    </citation>
    <scope>NUCLEOTIDE SEQUENCE</scope>
</reference>
<gene>
    <name evidence="1" type="ORF">CARN2_1714</name>
    <name evidence="2" type="ORF">CARN2_3648</name>
</gene>
<evidence type="ECO:0000313" key="1">
    <source>
        <dbReference type="EMBL" id="CBH97104.1"/>
    </source>
</evidence>
<sequence>MADVHHIDPHTGAPLPSVIDLRFDFMEIRALLRLIRAALADRDAEHGEMPEIEPVQLALLMIERDKVQRINASIKCGSPLDNELAMTWYKFRAVLGLTGDAAWRVLNEGLDYVSTEDECADMEGGCAVAIDLAEQILQGLDAEKVGCNHVEEEVDHA</sequence>
<organism evidence="1">
    <name type="scientific">mine drainage metagenome</name>
    <dbReference type="NCBI Taxonomy" id="410659"/>
    <lineage>
        <taxon>unclassified sequences</taxon>
        <taxon>metagenomes</taxon>
        <taxon>ecological metagenomes</taxon>
    </lineage>
</organism>
<name>E6PQA0_9ZZZZ</name>
<dbReference type="EMBL" id="CABM01000041">
    <property type="protein sequence ID" value="CBH97104.1"/>
    <property type="molecule type" value="Genomic_DNA"/>
</dbReference>
<dbReference type="EMBL" id="CABM01000049">
    <property type="protein sequence ID" value="CBH98172.1"/>
    <property type="molecule type" value="Genomic_DNA"/>
</dbReference>
<proteinExistence type="predicted"/>
<dbReference type="AlphaFoldDB" id="E6PQA0"/>
<evidence type="ECO:0000313" key="2">
    <source>
        <dbReference type="EMBL" id="CBH98172.1"/>
    </source>
</evidence>
<comment type="caution">
    <text evidence="1">The sequence shown here is derived from an EMBL/GenBank/DDBJ whole genome shotgun (WGS) entry which is preliminary data.</text>
</comment>
<accession>E6PQA0</accession>